<reference evidence="3 4" key="1">
    <citation type="submission" date="2024-09" db="EMBL/GenBank/DDBJ databases">
        <authorList>
            <person name="Sun Q."/>
            <person name="Mori K."/>
        </authorList>
    </citation>
    <scope>NUCLEOTIDE SEQUENCE [LARGE SCALE GENOMIC DNA]</scope>
    <source>
        <strain evidence="3 4">NCAIM B.02537</strain>
    </source>
</reference>
<sequence length="103" mass="10429">MRTRITLLALVAAPLALAGCATDGAGMKMADNWGEANRQTMAAQIIDPDPQYDTANPLTSGDHAAKAVDRYNKDQVKKPDKVRTTNIGTGGGGGGGGGSSGGN</sequence>
<feature type="signal peptide" evidence="2">
    <location>
        <begin position="1"/>
        <end position="18"/>
    </location>
</feature>
<feature type="compositionally biased region" description="Basic and acidic residues" evidence="1">
    <location>
        <begin position="67"/>
        <end position="83"/>
    </location>
</feature>
<dbReference type="Proteomes" id="UP001589943">
    <property type="component" value="Unassembled WGS sequence"/>
</dbReference>
<keyword evidence="4" id="KW-1185">Reference proteome</keyword>
<dbReference type="EMBL" id="JBHLTL010000006">
    <property type="protein sequence ID" value="MFC0590388.1"/>
    <property type="molecule type" value="Genomic_DNA"/>
</dbReference>
<evidence type="ECO:0000256" key="1">
    <source>
        <dbReference type="SAM" id="MobiDB-lite"/>
    </source>
</evidence>
<evidence type="ECO:0000313" key="3">
    <source>
        <dbReference type="EMBL" id="MFC0590388.1"/>
    </source>
</evidence>
<comment type="caution">
    <text evidence="3">The sequence shown here is derived from an EMBL/GenBank/DDBJ whole genome shotgun (WGS) entry which is preliminary data.</text>
</comment>
<keyword evidence="2" id="KW-0732">Signal</keyword>
<protein>
    <recommendedName>
        <fullName evidence="5">Lipoprotein</fullName>
    </recommendedName>
</protein>
<evidence type="ECO:0000313" key="4">
    <source>
        <dbReference type="Proteomes" id="UP001589943"/>
    </source>
</evidence>
<dbReference type="PROSITE" id="PS51257">
    <property type="entry name" value="PROKAR_LIPOPROTEIN"/>
    <property type="match status" value="1"/>
</dbReference>
<name>A0ABV6PKN5_9SPHN</name>
<feature type="compositionally biased region" description="Gly residues" evidence="1">
    <location>
        <begin position="88"/>
        <end position="103"/>
    </location>
</feature>
<organism evidence="3 4">
    <name type="scientific">Novosphingobium aquiterrae</name>
    <dbReference type="NCBI Taxonomy" id="624388"/>
    <lineage>
        <taxon>Bacteria</taxon>
        <taxon>Pseudomonadati</taxon>
        <taxon>Pseudomonadota</taxon>
        <taxon>Alphaproteobacteria</taxon>
        <taxon>Sphingomonadales</taxon>
        <taxon>Sphingomonadaceae</taxon>
        <taxon>Novosphingobium</taxon>
    </lineage>
</organism>
<feature type="region of interest" description="Disordered" evidence="1">
    <location>
        <begin position="67"/>
        <end position="103"/>
    </location>
</feature>
<feature type="chain" id="PRO_5046790918" description="Lipoprotein" evidence="2">
    <location>
        <begin position="19"/>
        <end position="103"/>
    </location>
</feature>
<evidence type="ECO:0000256" key="2">
    <source>
        <dbReference type="SAM" id="SignalP"/>
    </source>
</evidence>
<accession>A0ABV6PKN5</accession>
<gene>
    <name evidence="3" type="ORF">ACFFF7_13305</name>
</gene>
<evidence type="ECO:0008006" key="5">
    <source>
        <dbReference type="Google" id="ProtNLM"/>
    </source>
</evidence>
<proteinExistence type="predicted"/>
<dbReference type="RefSeq" id="WP_379481827.1">
    <property type="nucleotide sequence ID" value="NZ_JBHLTL010000006.1"/>
</dbReference>